<dbReference type="EMBL" id="CM047946">
    <property type="protein sequence ID" value="KAI9897460.1"/>
    <property type="molecule type" value="Genomic_DNA"/>
</dbReference>
<sequence length="519" mass="60347">MCIWVTRWFCCPEPCAEDINEQPAHITDPTRPWESWRPNDPISPEQCANLRLRPYAGFSYVRHRQVLKIRCALPSPRRCCEAPRETHTEVYRGPCPPCSGHEVHARCEQPMVKHISEDHYSTSRHGRELLDKALCQYFLHIVSWQWTVMQLLLGDKGGHPGLLYEHTACSEHYEHNVFDSPDRPANPRCDSCDSINMDAAHSVTRALLRHEALVARAINAHKWHQGLELTRDNRHVMARFRARGMDRADEGTPHVYHAEAPPGSERLLQSIDRSHFLQMLRSHKIMINQASWNRRLERRRWLVGQLLLLVVNDPGLSTVFRELLLRRYILHLYEPVPSEDFQHGEIDFAAKARCLGEAVAMVRWFNELVVTHPAADANMDRLRWCGDQFRNSLTVIRANGDEYLRHSTERHEHAAAYMYDRCVTVKHARQSESACGICQCDFDLAPGLCPRAWRVAETPCCRKPLHFKCFTPLYVRKLRCPYCRADLRQGDVYDLERWDCTPDIKDVPRGYLSQAYYTQ</sequence>
<dbReference type="Proteomes" id="UP001163324">
    <property type="component" value="Chromosome 7"/>
</dbReference>
<reference evidence="1" key="1">
    <citation type="submission" date="2022-10" db="EMBL/GenBank/DDBJ databases">
        <title>Complete Genome of Trichothecium roseum strain YXFP-22015, a Plant Pathogen Isolated from Citrus.</title>
        <authorList>
            <person name="Wang Y."/>
            <person name="Zhu L."/>
        </authorList>
    </citation>
    <scope>NUCLEOTIDE SEQUENCE</scope>
    <source>
        <strain evidence="1">YXFP-22015</strain>
    </source>
</reference>
<evidence type="ECO:0000313" key="1">
    <source>
        <dbReference type="EMBL" id="KAI9897460.1"/>
    </source>
</evidence>
<evidence type="ECO:0000313" key="2">
    <source>
        <dbReference type="Proteomes" id="UP001163324"/>
    </source>
</evidence>
<proteinExistence type="predicted"/>
<organism evidence="1 2">
    <name type="scientific">Trichothecium roseum</name>
    <dbReference type="NCBI Taxonomy" id="47278"/>
    <lineage>
        <taxon>Eukaryota</taxon>
        <taxon>Fungi</taxon>
        <taxon>Dikarya</taxon>
        <taxon>Ascomycota</taxon>
        <taxon>Pezizomycotina</taxon>
        <taxon>Sordariomycetes</taxon>
        <taxon>Hypocreomycetidae</taxon>
        <taxon>Hypocreales</taxon>
        <taxon>Hypocreales incertae sedis</taxon>
        <taxon>Trichothecium</taxon>
    </lineage>
</organism>
<accession>A0ACC0UTP5</accession>
<protein>
    <submittedName>
        <fullName evidence="1">Uncharacterized protein</fullName>
    </submittedName>
</protein>
<gene>
    <name evidence="1" type="ORF">N3K66_007316</name>
</gene>
<name>A0ACC0UTP5_9HYPO</name>
<keyword evidence="2" id="KW-1185">Reference proteome</keyword>
<comment type="caution">
    <text evidence="1">The sequence shown here is derived from an EMBL/GenBank/DDBJ whole genome shotgun (WGS) entry which is preliminary data.</text>
</comment>